<comment type="similarity">
    <text evidence="2">Belongs to the Tic20 family.</text>
</comment>
<keyword evidence="3 6" id="KW-0812">Transmembrane</keyword>
<reference evidence="7 8" key="1">
    <citation type="submission" date="2020-10" db="EMBL/GenBank/DDBJ databases">
        <authorList>
            <person name="Castelo-Branco R."/>
            <person name="Eusebio N."/>
            <person name="Adriana R."/>
            <person name="Vieira A."/>
            <person name="Brugerolle De Fraissinette N."/>
            <person name="Rezende De Castro R."/>
            <person name="Schneider M.P."/>
            <person name="Vasconcelos V."/>
            <person name="Leao P.N."/>
        </authorList>
    </citation>
    <scope>NUCLEOTIDE SEQUENCE [LARGE SCALE GENOMIC DNA]</scope>
    <source>
        <strain evidence="7 8">LEGE 00031</strain>
    </source>
</reference>
<name>A0ABR9VLU2_9SYNC</name>
<evidence type="ECO:0000313" key="7">
    <source>
        <dbReference type="EMBL" id="MBE9252309.1"/>
    </source>
</evidence>
<protein>
    <recommendedName>
        <fullName evidence="9">Tic20 family protein</fullName>
    </recommendedName>
</protein>
<feature type="transmembrane region" description="Helical" evidence="6">
    <location>
        <begin position="12"/>
        <end position="33"/>
    </location>
</feature>
<feature type="transmembrane region" description="Helical" evidence="6">
    <location>
        <begin position="85"/>
        <end position="107"/>
    </location>
</feature>
<accession>A0ABR9VLU2</accession>
<dbReference type="Proteomes" id="UP000658720">
    <property type="component" value="Unassembled WGS sequence"/>
</dbReference>
<feature type="transmembrane region" description="Helical" evidence="6">
    <location>
        <begin position="119"/>
        <end position="141"/>
    </location>
</feature>
<evidence type="ECO:0000256" key="5">
    <source>
        <dbReference type="ARBA" id="ARBA00023136"/>
    </source>
</evidence>
<dbReference type="Pfam" id="PF16166">
    <property type="entry name" value="TIC20"/>
    <property type="match status" value="1"/>
</dbReference>
<evidence type="ECO:0000256" key="6">
    <source>
        <dbReference type="SAM" id="Phobius"/>
    </source>
</evidence>
<evidence type="ECO:0000256" key="1">
    <source>
        <dbReference type="ARBA" id="ARBA00004141"/>
    </source>
</evidence>
<dbReference type="InterPro" id="IPR005691">
    <property type="entry name" value="Tic20"/>
</dbReference>
<evidence type="ECO:0000256" key="4">
    <source>
        <dbReference type="ARBA" id="ARBA00022989"/>
    </source>
</evidence>
<keyword evidence="4 6" id="KW-1133">Transmembrane helix</keyword>
<comment type="subcellular location">
    <subcellularLocation>
        <location evidence="1">Membrane</location>
        <topology evidence="1">Multi-pass membrane protein</topology>
    </subcellularLocation>
</comment>
<evidence type="ECO:0000313" key="8">
    <source>
        <dbReference type="Proteomes" id="UP000658720"/>
    </source>
</evidence>
<sequence length="160" mass="18011">MASNSTADGKDRFFSALIYLIPLIDAFMFGSFLLQQFPILQIIYLPIMPLLQFYYQFPFASFIIFIVLFMAVVRNNNISHFIRFNAMQAILIGILLSLFGLVVAYVIQPVFGQGLVIETLYNFAFLGALACGFFGIVQSVLGRYAEIPTISDAAYSQVRF</sequence>
<keyword evidence="5 6" id="KW-0472">Membrane</keyword>
<evidence type="ECO:0000256" key="2">
    <source>
        <dbReference type="ARBA" id="ARBA00009596"/>
    </source>
</evidence>
<dbReference type="PANTHER" id="PTHR33510:SF5">
    <property type="entry name" value="PROTEIN TIC 20-II, CHLOROPLASTIC"/>
    <property type="match status" value="1"/>
</dbReference>
<evidence type="ECO:0000256" key="3">
    <source>
        <dbReference type="ARBA" id="ARBA00022692"/>
    </source>
</evidence>
<organism evidence="7 8">
    <name type="scientific">Synechocystis salina LEGE 00031</name>
    <dbReference type="NCBI Taxonomy" id="1828736"/>
    <lineage>
        <taxon>Bacteria</taxon>
        <taxon>Bacillati</taxon>
        <taxon>Cyanobacteriota</taxon>
        <taxon>Cyanophyceae</taxon>
        <taxon>Synechococcales</taxon>
        <taxon>Merismopediaceae</taxon>
        <taxon>Synechocystis</taxon>
    </lineage>
</organism>
<evidence type="ECO:0008006" key="9">
    <source>
        <dbReference type="Google" id="ProtNLM"/>
    </source>
</evidence>
<feature type="transmembrane region" description="Helical" evidence="6">
    <location>
        <begin position="53"/>
        <end position="73"/>
    </location>
</feature>
<dbReference type="PANTHER" id="PTHR33510">
    <property type="entry name" value="PROTEIN TIC 20-II, CHLOROPLASTIC"/>
    <property type="match status" value="1"/>
</dbReference>
<keyword evidence="8" id="KW-1185">Reference proteome</keyword>
<proteinExistence type="inferred from homology"/>
<dbReference type="EMBL" id="JADEVV010000001">
    <property type="protein sequence ID" value="MBE9252309.1"/>
    <property type="molecule type" value="Genomic_DNA"/>
</dbReference>
<dbReference type="RefSeq" id="WP_190598951.1">
    <property type="nucleotide sequence ID" value="NZ_JADEVV010000001.1"/>
</dbReference>
<comment type="caution">
    <text evidence="7">The sequence shown here is derived from an EMBL/GenBank/DDBJ whole genome shotgun (WGS) entry which is preliminary data.</text>
</comment>
<gene>
    <name evidence="7" type="ORF">IQ217_00255</name>
</gene>